<dbReference type="PANTHER" id="PTHR37292">
    <property type="entry name" value="VNG6097C"/>
    <property type="match status" value="1"/>
</dbReference>
<proteinExistence type="predicted"/>
<gene>
    <name evidence="2" type="ORF">COCCU_06145</name>
</gene>
<dbReference type="AlphaFoldDB" id="A0A6B8VSN9"/>
<dbReference type="RefSeq" id="WP_156230691.1">
    <property type="nucleotide sequence ID" value="NZ_CP046455.1"/>
</dbReference>
<dbReference type="PANTHER" id="PTHR37292:SF2">
    <property type="entry name" value="DUF262 DOMAIN-CONTAINING PROTEIN"/>
    <property type="match status" value="1"/>
</dbReference>
<protein>
    <recommendedName>
        <fullName evidence="1">GmrSD restriction endonucleases N-terminal domain-containing protein</fullName>
    </recommendedName>
</protein>
<dbReference type="EMBL" id="CP046455">
    <property type="protein sequence ID" value="QGU07173.1"/>
    <property type="molecule type" value="Genomic_DNA"/>
</dbReference>
<name>A0A6B8VSN9_9CORY</name>
<organism evidence="2 3">
    <name type="scientific">Corynebacterium occultum</name>
    <dbReference type="NCBI Taxonomy" id="2675219"/>
    <lineage>
        <taxon>Bacteria</taxon>
        <taxon>Bacillati</taxon>
        <taxon>Actinomycetota</taxon>
        <taxon>Actinomycetes</taxon>
        <taxon>Mycobacteriales</taxon>
        <taxon>Corynebacteriaceae</taxon>
        <taxon>Corynebacterium</taxon>
    </lineage>
</organism>
<dbReference type="Proteomes" id="UP000424462">
    <property type="component" value="Chromosome"/>
</dbReference>
<evidence type="ECO:0000313" key="3">
    <source>
        <dbReference type="Proteomes" id="UP000424462"/>
    </source>
</evidence>
<reference evidence="2 3" key="1">
    <citation type="submission" date="2019-11" db="EMBL/GenBank/DDBJ databases">
        <title>Complete genome sequence of Corynebacterium kalinowskii 1959, a novel Corynebacterium species isolated from soil of a small paddock in Vilsendorf, Germany.</title>
        <authorList>
            <person name="Schaffert L."/>
            <person name="Ruwe M."/>
            <person name="Milse J."/>
            <person name="Hanuschka K."/>
            <person name="Ortseifen V."/>
            <person name="Droste J."/>
            <person name="Brandt D."/>
            <person name="Schlueter L."/>
            <person name="Kutter Y."/>
            <person name="Vinke S."/>
            <person name="Viehoefer P."/>
            <person name="Jacob L."/>
            <person name="Luebke N.-C."/>
            <person name="Schulte-Berndt E."/>
            <person name="Hain C."/>
            <person name="Linder M."/>
            <person name="Schmidt P."/>
            <person name="Wollenschlaeger L."/>
            <person name="Luttermann T."/>
            <person name="Thieme E."/>
            <person name="Hassa J."/>
            <person name="Haak M."/>
            <person name="Wittchen M."/>
            <person name="Mentz A."/>
            <person name="Persicke M."/>
            <person name="Busche T."/>
            <person name="Ruckert C."/>
        </authorList>
    </citation>
    <scope>NUCLEOTIDE SEQUENCE [LARGE SCALE GENOMIC DNA]</scope>
    <source>
        <strain evidence="2 3">2039</strain>
    </source>
</reference>
<dbReference type="Pfam" id="PF03235">
    <property type="entry name" value="GmrSD_N"/>
    <property type="match status" value="1"/>
</dbReference>
<evidence type="ECO:0000313" key="2">
    <source>
        <dbReference type="EMBL" id="QGU07173.1"/>
    </source>
</evidence>
<keyword evidence="3" id="KW-1185">Reference proteome</keyword>
<evidence type="ECO:0000259" key="1">
    <source>
        <dbReference type="Pfam" id="PF03235"/>
    </source>
</evidence>
<dbReference type="KEGG" id="cok:COCCU_06145"/>
<dbReference type="InterPro" id="IPR004919">
    <property type="entry name" value="GmrSD_N"/>
</dbReference>
<accession>A0A6B8VSN9</accession>
<feature type="domain" description="GmrSD restriction endonucleases N-terminal" evidence="1">
    <location>
        <begin position="12"/>
        <end position="253"/>
    </location>
</feature>
<sequence length="597" mass="66728">MGFATPSYTLPDLFARIDRGDLQLPDFQRTYSWDVDRIRSLLVTVLRGYPIGSLMALDTRNEAMRFRPRPISGAPDTGVNPGLLLLDGQQRLTTLYLSFTGRGQVQTVDSRSKRVTRKFFVDLRRAVQEPVMPDEAVFSVDEHGAVMSHFGPVIPGGLSEPRAALENFCVPVSALLGDESTDFLFDLIERAEPELRQPIRNFYNDLLRPLSGYSVPIIRVARETAQGGVGSIFAQANSSGLQMDVFELLTAVFASEDPDFKLNEQWRGTRAHLREYPVLDGIGRTEFLTAVSLLVTGRRGRATGHREDILKLTLGDYRQAAQDMRSAFQDAAVFLSQRCILTAGQVPYPAQLIPLAVILAILADDPQALANTRSWDRLHRWFWSGVFAELYGSAAVITRMGYDVDEVSRWVAEEDAREPKTVRDAGFNESRLLSVNDSSGVWQGIYALLMARGARDWRTAQPFDRWTHEDLDTDFHAIFPRGWCEDREVDLILADSVLNRTPMGRRTQVMLDGAAPGRYLNRVQDKSLMEDTEFDLVLASHELDPKLLHASDAEAFFADRRQRLLGLIEHAIGKPAIRDVDEADLSAGAEGPGAFVD</sequence>